<evidence type="ECO:0000313" key="1">
    <source>
        <dbReference type="EMBL" id="KNZ50072.1"/>
    </source>
</evidence>
<keyword evidence="2" id="KW-1185">Reference proteome</keyword>
<protein>
    <submittedName>
        <fullName evidence="1">Uncharacterized protein</fullName>
    </submittedName>
</protein>
<proteinExistence type="predicted"/>
<feature type="non-terminal residue" evidence="1">
    <location>
        <position position="1"/>
    </location>
</feature>
<accession>A0A0L6UP84</accession>
<dbReference type="AlphaFoldDB" id="A0A0L6UP84"/>
<dbReference type="Proteomes" id="UP000037035">
    <property type="component" value="Unassembled WGS sequence"/>
</dbReference>
<dbReference type="VEuPathDB" id="FungiDB:VP01_4612g1"/>
<gene>
    <name evidence="1" type="ORF">VP01_4612g1</name>
</gene>
<comment type="caution">
    <text evidence="1">The sequence shown here is derived from an EMBL/GenBank/DDBJ whole genome shotgun (WGS) entry which is preliminary data.</text>
</comment>
<evidence type="ECO:0000313" key="2">
    <source>
        <dbReference type="Proteomes" id="UP000037035"/>
    </source>
</evidence>
<organism evidence="1 2">
    <name type="scientific">Puccinia sorghi</name>
    <dbReference type="NCBI Taxonomy" id="27349"/>
    <lineage>
        <taxon>Eukaryota</taxon>
        <taxon>Fungi</taxon>
        <taxon>Dikarya</taxon>
        <taxon>Basidiomycota</taxon>
        <taxon>Pucciniomycotina</taxon>
        <taxon>Pucciniomycetes</taxon>
        <taxon>Pucciniales</taxon>
        <taxon>Pucciniaceae</taxon>
        <taxon>Puccinia</taxon>
    </lineage>
</organism>
<sequence>NSTSAPAPNPNLMDLSAFQKALSNRLSDAKRTHWVQLNLCFCCIQPSSSARLSELQEAEMNFGGHASTPTLN</sequence>
<dbReference type="EMBL" id="LAVV01009738">
    <property type="protein sequence ID" value="KNZ50072.1"/>
    <property type="molecule type" value="Genomic_DNA"/>
</dbReference>
<name>A0A0L6UP84_9BASI</name>
<reference evidence="1 2" key="1">
    <citation type="submission" date="2015-08" db="EMBL/GenBank/DDBJ databases">
        <title>Next Generation Sequencing and Analysis of the Genome of Puccinia sorghi L Schw, the Causal Agent of Maize Common Rust.</title>
        <authorList>
            <person name="Rochi L."/>
            <person name="Burguener G."/>
            <person name="Darino M."/>
            <person name="Turjanski A."/>
            <person name="Kreff E."/>
            <person name="Dieguez M.J."/>
            <person name="Sacco F."/>
        </authorList>
    </citation>
    <scope>NUCLEOTIDE SEQUENCE [LARGE SCALE GENOMIC DNA]</scope>
    <source>
        <strain evidence="1 2">RO10H11247</strain>
    </source>
</reference>